<reference evidence="10 11" key="1">
    <citation type="submission" date="2015-02" db="EMBL/GenBank/DDBJ databases">
        <title>Single-cell genomics of uncultivated deep-branching MTB reveals a conserved set of magnetosome genes.</title>
        <authorList>
            <person name="Kolinko S."/>
            <person name="Richter M."/>
            <person name="Glockner F.O."/>
            <person name="Brachmann A."/>
            <person name="Schuler D."/>
        </authorList>
    </citation>
    <scope>NUCLEOTIDE SEQUENCE [LARGE SCALE GENOMIC DNA]</scope>
    <source>
        <strain evidence="10">TM-1</strain>
    </source>
</reference>
<evidence type="ECO:0000259" key="9">
    <source>
        <dbReference type="PROSITE" id="PS51918"/>
    </source>
</evidence>
<dbReference type="PANTHER" id="PTHR43409:SF7">
    <property type="entry name" value="BLL1977 PROTEIN"/>
    <property type="match status" value="1"/>
</dbReference>
<dbReference type="InterPro" id="IPR034466">
    <property type="entry name" value="Methyltransferase_Class_B"/>
</dbReference>
<dbReference type="GO" id="GO:0051539">
    <property type="term" value="F:4 iron, 4 sulfur cluster binding"/>
    <property type="evidence" value="ECO:0007669"/>
    <property type="project" value="UniProtKB-KW"/>
</dbReference>
<keyword evidence="7" id="KW-0411">Iron-sulfur</keyword>
<keyword evidence="6" id="KW-0408">Iron</keyword>
<keyword evidence="3" id="KW-0808">Transferase</keyword>
<evidence type="ECO:0000256" key="2">
    <source>
        <dbReference type="ARBA" id="ARBA00022603"/>
    </source>
</evidence>
<name>A0A0F3H1C5_9BACT</name>
<dbReference type="AlphaFoldDB" id="A0A0F3H1C5"/>
<dbReference type="SFLD" id="SFLDG01123">
    <property type="entry name" value="methyltransferase_(Class_B)"/>
    <property type="match status" value="1"/>
</dbReference>
<dbReference type="Pfam" id="PF02310">
    <property type="entry name" value="B12-binding"/>
    <property type="match status" value="1"/>
</dbReference>
<dbReference type="SFLD" id="SFLDS00029">
    <property type="entry name" value="Radical_SAM"/>
    <property type="match status" value="1"/>
</dbReference>
<dbReference type="InterPro" id="IPR006158">
    <property type="entry name" value="Cobalamin-bd"/>
</dbReference>
<dbReference type="GO" id="GO:0046872">
    <property type="term" value="F:metal ion binding"/>
    <property type="evidence" value="ECO:0007669"/>
    <property type="project" value="UniProtKB-KW"/>
</dbReference>
<comment type="cofactor">
    <cofactor evidence="1">
        <name>[4Fe-4S] cluster</name>
        <dbReference type="ChEBI" id="CHEBI:49883"/>
    </cofactor>
</comment>
<dbReference type="Gene3D" id="3.80.30.20">
    <property type="entry name" value="tm_1862 like domain"/>
    <property type="match status" value="1"/>
</dbReference>
<dbReference type="InterPro" id="IPR006638">
    <property type="entry name" value="Elp3/MiaA/NifB-like_rSAM"/>
</dbReference>
<dbReference type="GO" id="GO:0003824">
    <property type="term" value="F:catalytic activity"/>
    <property type="evidence" value="ECO:0007669"/>
    <property type="project" value="InterPro"/>
</dbReference>
<dbReference type="SMART" id="SM00729">
    <property type="entry name" value="Elp3"/>
    <property type="match status" value="1"/>
</dbReference>
<keyword evidence="11" id="KW-1185">Reference proteome</keyword>
<dbReference type="InterPro" id="IPR007197">
    <property type="entry name" value="rSAM"/>
</dbReference>
<dbReference type="PANTHER" id="PTHR43409">
    <property type="entry name" value="ANAEROBIC MAGNESIUM-PROTOPORPHYRIN IX MONOMETHYL ESTER CYCLASE-RELATED"/>
    <property type="match status" value="1"/>
</dbReference>
<evidence type="ECO:0000259" key="8">
    <source>
        <dbReference type="PROSITE" id="PS51332"/>
    </source>
</evidence>
<evidence type="ECO:0000256" key="4">
    <source>
        <dbReference type="ARBA" id="ARBA00022691"/>
    </source>
</evidence>
<organism evidence="10 11">
    <name type="scientific">Candidatus Magnetobacterium bavaricum</name>
    <dbReference type="NCBI Taxonomy" id="29290"/>
    <lineage>
        <taxon>Bacteria</taxon>
        <taxon>Pseudomonadati</taxon>
        <taxon>Nitrospirota</taxon>
        <taxon>Thermodesulfovibrionia</taxon>
        <taxon>Thermodesulfovibrionales</taxon>
        <taxon>Candidatus Magnetobacteriaceae</taxon>
        <taxon>Candidatus Magnetobacterium</taxon>
    </lineage>
</organism>
<dbReference type="Gene3D" id="3.40.50.280">
    <property type="entry name" value="Cobalamin-binding domain"/>
    <property type="match status" value="1"/>
</dbReference>
<sequence length="463" mass="51773">MHFVFINPNRALARSSIWSVVNSITPPIGLALLSGLLERHGHRSQIIDAMALNLDVRGVLSAMDVRGDSVVGITATTPDIDMAVEIASAVRSHYPHVRILMGGVHPTIYHQELVESGICDLVIRGEAEGAIVALANEEPLEGIANLTWRTPAAEVIQNPQSSEFVDLNDLPMPSYGKLPMRMYHSALGSAKRTPSIGMITSRGCPGKCTFCFSSMFGSRVRVTAAEGVFEHIIHLKNVYGIREISFYDDTFTANRKRVEQLCNMLISEDVDISWSCFARVDTVNPELLRVMKAAGCHQIMYGFETAEDDVLRAINKKVSSNRYNDVIKWTRDAAIDIRGAFMLGLPGEGPGGMTKTIEFSKAIDIQFAIFNITTPFPGTALFKWAMDNRYIKHTRWNHYDMAHAIMELPSVSANEVEAAYKKAYREFYLRPRYVLNRLMSISTREDFLIHLRVLKGILSMLTR</sequence>
<dbReference type="GO" id="GO:0031419">
    <property type="term" value="F:cobalamin binding"/>
    <property type="evidence" value="ECO:0007669"/>
    <property type="project" value="InterPro"/>
</dbReference>
<protein>
    <submittedName>
        <fullName evidence="10">Radical SAM domain-containing protein</fullName>
    </submittedName>
</protein>
<accession>A0A0F3H1C5</accession>
<keyword evidence="4" id="KW-0949">S-adenosyl-L-methionine</keyword>
<dbReference type="InterPro" id="IPR051198">
    <property type="entry name" value="BchE-like"/>
</dbReference>
<dbReference type="SUPFAM" id="SSF102114">
    <property type="entry name" value="Radical SAM enzymes"/>
    <property type="match status" value="1"/>
</dbReference>
<keyword evidence="5" id="KW-0479">Metal-binding</keyword>
<evidence type="ECO:0000256" key="6">
    <source>
        <dbReference type="ARBA" id="ARBA00023004"/>
    </source>
</evidence>
<evidence type="ECO:0000256" key="3">
    <source>
        <dbReference type="ARBA" id="ARBA00022679"/>
    </source>
</evidence>
<dbReference type="InterPro" id="IPR023404">
    <property type="entry name" value="rSAM_horseshoe"/>
</dbReference>
<dbReference type="EMBL" id="LACI01000473">
    <property type="protein sequence ID" value="KJU86743.1"/>
    <property type="molecule type" value="Genomic_DNA"/>
</dbReference>
<evidence type="ECO:0000256" key="1">
    <source>
        <dbReference type="ARBA" id="ARBA00001966"/>
    </source>
</evidence>
<comment type="caution">
    <text evidence="10">The sequence shown here is derived from an EMBL/GenBank/DDBJ whole genome shotgun (WGS) entry which is preliminary data.</text>
</comment>
<dbReference type="InterPro" id="IPR058240">
    <property type="entry name" value="rSAM_sf"/>
</dbReference>
<dbReference type="GO" id="GO:0005829">
    <property type="term" value="C:cytosol"/>
    <property type="evidence" value="ECO:0007669"/>
    <property type="project" value="TreeGrafter"/>
</dbReference>
<keyword evidence="2" id="KW-0489">Methyltransferase</keyword>
<evidence type="ECO:0000256" key="5">
    <source>
        <dbReference type="ARBA" id="ARBA00022723"/>
    </source>
</evidence>
<feature type="domain" description="Radical SAM core" evidence="9">
    <location>
        <begin position="190"/>
        <end position="409"/>
    </location>
</feature>
<dbReference type="CDD" id="cd02068">
    <property type="entry name" value="radical_SAM_B12_BD"/>
    <property type="match status" value="1"/>
</dbReference>
<dbReference type="Proteomes" id="UP000033423">
    <property type="component" value="Unassembled WGS sequence"/>
</dbReference>
<dbReference type="PATRIC" id="fig|29290.4.peg.1409"/>
<feature type="domain" description="B12-binding" evidence="8">
    <location>
        <begin position="12"/>
        <end position="145"/>
    </location>
</feature>
<evidence type="ECO:0000313" key="10">
    <source>
        <dbReference type="EMBL" id="KJU86743.1"/>
    </source>
</evidence>
<evidence type="ECO:0000313" key="11">
    <source>
        <dbReference type="Proteomes" id="UP000033423"/>
    </source>
</evidence>
<evidence type="ECO:0000256" key="7">
    <source>
        <dbReference type="ARBA" id="ARBA00023014"/>
    </source>
</evidence>
<dbReference type="PROSITE" id="PS51918">
    <property type="entry name" value="RADICAL_SAM"/>
    <property type="match status" value="1"/>
</dbReference>
<dbReference type="CDD" id="cd01335">
    <property type="entry name" value="Radical_SAM"/>
    <property type="match status" value="1"/>
</dbReference>
<dbReference type="Pfam" id="PF04055">
    <property type="entry name" value="Radical_SAM"/>
    <property type="match status" value="1"/>
</dbReference>
<dbReference type="SFLD" id="SFLDG01082">
    <property type="entry name" value="B12-binding_domain_containing"/>
    <property type="match status" value="1"/>
</dbReference>
<gene>
    <name evidence="10" type="ORF">MBAV_001068</name>
</gene>
<dbReference type="PROSITE" id="PS51332">
    <property type="entry name" value="B12_BINDING"/>
    <property type="match status" value="1"/>
</dbReference>
<proteinExistence type="predicted"/>